<evidence type="ECO:0000313" key="19">
    <source>
        <dbReference type="EMBL" id="CAF4937912.1"/>
    </source>
</evidence>
<evidence type="ECO:0000313" key="12">
    <source>
        <dbReference type="EMBL" id="CAF3455013.1"/>
    </source>
</evidence>
<dbReference type="PANTHER" id="PTHR45695">
    <property type="entry name" value="LEUCOKININ RECEPTOR-RELATED"/>
    <property type="match status" value="1"/>
</dbReference>
<evidence type="ECO:0000256" key="5">
    <source>
        <dbReference type="ARBA" id="ARBA00023136"/>
    </source>
</evidence>
<dbReference type="EMBL" id="CAJOBQ010001511">
    <property type="protein sequence ID" value="CAF4493454.1"/>
    <property type="molecule type" value="Genomic_DNA"/>
</dbReference>
<evidence type="ECO:0000256" key="8">
    <source>
        <dbReference type="SAM" id="Phobius"/>
    </source>
</evidence>
<feature type="transmembrane region" description="Helical" evidence="8">
    <location>
        <begin position="44"/>
        <end position="68"/>
    </location>
</feature>
<dbReference type="EMBL" id="CAJOBO010001692">
    <property type="protein sequence ID" value="CAF4401653.1"/>
    <property type="molecule type" value="Genomic_DNA"/>
</dbReference>
<evidence type="ECO:0000313" key="10">
    <source>
        <dbReference type="EMBL" id="CAF3165888.1"/>
    </source>
</evidence>
<evidence type="ECO:0000256" key="7">
    <source>
        <dbReference type="ARBA" id="ARBA00023224"/>
    </source>
</evidence>
<keyword evidence="3 8" id="KW-1133">Transmembrane helix</keyword>
<dbReference type="EMBL" id="CAJNXB010005732">
    <property type="protein sequence ID" value="CAF3442858.1"/>
    <property type="molecule type" value="Genomic_DNA"/>
</dbReference>
<evidence type="ECO:0000256" key="2">
    <source>
        <dbReference type="ARBA" id="ARBA00022692"/>
    </source>
</evidence>
<evidence type="ECO:0000256" key="6">
    <source>
        <dbReference type="ARBA" id="ARBA00023170"/>
    </source>
</evidence>
<dbReference type="Proteomes" id="UP000663851">
    <property type="component" value="Unassembled WGS sequence"/>
</dbReference>
<keyword evidence="7" id="KW-0807">Transducer</keyword>
<keyword evidence="5 8" id="KW-0472">Membrane</keyword>
<feature type="transmembrane region" description="Helical" evidence="8">
    <location>
        <begin position="80"/>
        <end position="102"/>
    </location>
</feature>
<dbReference type="GO" id="GO:0016499">
    <property type="term" value="F:orexin receptor activity"/>
    <property type="evidence" value="ECO:0007669"/>
    <property type="project" value="InterPro"/>
</dbReference>
<dbReference type="GO" id="GO:0007631">
    <property type="term" value="P:feeding behavior"/>
    <property type="evidence" value="ECO:0007669"/>
    <property type="project" value="InterPro"/>
</dbReference>
<proteinExistence type="predicted"/>
<dbReference type="EMBL" id="CAJOBS010002510">
    <property type="protein sequence ID" value="CAF4819628.1"/>
    <property type="molecule type" value="Genomic_DNA"/>
</dbReference>
<comment type="caution">
    <text evidence="13">The sequence shown here is derived from an EMBL/GenBank/DDBJ whole genome shotgun (WGS) entry which is preliminary data.</text>
</comment>
<dbReference type="SUPFAM" id="SSF81321">
    <property type="entry name" value="Family A G protein-coupled receptor-like"/>
    <property type="match status" value="1"/>
</dbReference>
<evidence type="ECO:0000259" key="9">
    <source>
        <dbReference type="PROSITE" id="PS50262"/>
    </source>
</evidence>
<dbReference type="Proteomes" id="UP000663833">
    <property type="component" value="Unassembled WGS sequence"/>
</dbReference>
<evidence type="ECO:0000313" key="15">
    <source>
        <dbReference type="EMBL" id="CAF4303314.1"/>
    </source>
</evidence>
<dbReference type="EMBL" id="CAJNYD010000004">
    <property type="protein sequence ID" value="CAF3165888.1"/>
    <property type="molecule type" value="Genomic_DNA"/>
</dbReference>
<evidence type="ECO:0000313" key="13">
    <source>
        <dbReference type="EMBL" id="CAF3642448.1"/>
    </source>
</evidence>
<comment type="subcellular location">
    <subcellularLocation>
        <location evidence="1">Membrane</location>
        <topology evidence="1">Multi-pass membrane protein</topology>
    </subcellularLocation>
</comment>
<dbReference type="Proteomes" id="UP000663838">
    <property type="component" value="Unassembled WGS sequence"/>
</dbReference>
<dbReference type="InterPro" id="IPR017452">
    <property type="entry name" value="GPCR_Rhodpsn_7TM"/>
</dbReference>
<name>A0A818QUX4_9BILA</name>
<dbReference type="EMBL" id="CAJOBR010021321">
    <property type="protein sequence ID" value="CAF4937912.1"/>
    <property type="molecule type" value="Genomic_DNA"/>
</dbReference>
<dbReference type="EMBL" id="CAJOBP010001682">
    <property type="protein sequence ID" value="CAF4303314.1"/>
    <property type="molecule type" value="Genomic_DNA"/>
</dbReference>
<dbReference type="EMBL" id="CAJNYT010004190">
    <property type="protein sequence ID" value="CAF3642448.1"/>
    <property type="molecule type" value="Genomic_DNA"/>
</dbReference>
<dbReference type="Proteomes" id="UP000663873">
    <property type="component" value="Unassembled WGS sequence"/>
</dbReference>
<dbReference type="PRINTS" id="PR00237">
    <property type="entry name" value="GPCRRHODOPSN"/>
</dbReference>
<keyword evidence="6" id="KW-0675">Receptor</keyword>
<dbReference type="Proteomes" id="UP000663825">
    <property type="component" value="Unassembled WGS sequence"/>
</dbReference>
<evidence type="ECO:0000313" key="18">
    <source>
        <dbReference type="EMBL" id="CAF4819628.1"/>
    </source>
</evidence>
<keyword evidence="21" id="KW-1185">Reference proteome</keyword>
<dbReference type="OrthoDB" id="10037617at2759"/>
<sequence>MNSSILCSYNSNSCHFIDGSGRCLSNDKVLDLVLKYVKPTYYEWVFIVIYVIVFIVGTIGNILVIIVIQRNRSMRTVTNMFIMNLAAADLLVLLFCLPATVVQDVTKTWFFGLFLCKFVNYIQVCDCFTLSFIIPELETQNKKQCYS</sequence>
<keyword evidence="4" id="KW-0297">G-protein coupled receptor</keyword>
<dbReference type="GO" id="GO:0005886">
    <property type="term" value="C:plasma membrane"/>
    <property type="evidence" value="ECO:0007669"/>
    <property type="project" value="TreeGrafter"/>
</dbReference>
<dbReference type="Proteomes" id="UP000663862">
    <property type="component" value="Unassembled WGS sequence"/>
</dbReference>
<feature type="transmembrane region" description="Helical" evidence="8">
    <location>
        <begin position="108"/>
        <end position="134"/>
    </location>
</feature>
<evidence type="ECO:0000313" key="17">
    <source>
        <dbReference type="EMBL" id="CAF4493454.1"/>
    </source>
</evidence>
<dbReference type="AlphaFoldDB" id="A0A818QUX4"/>
<dbReference type="InterPro" id="IPR000204">
    <property type="entry name" value="Orexin_rcpt"/>
</dbReference>
<gene>
    <name evidence="12" type="ORF">FME351_LOCUS13663</name>
    <name evidence="13" type="ORF">GRG538_LOCUS24747</name>
    <name evidence="16" type="ORF">HFQ381_LOCUS20133</name>
    <name evidence="14" type="ORF">KIK155_LOCUS27252</name>
    <name evidence="10" type="ORF">LUA448_LOCUS143</name>
    <name evidence="19" type="ORF">QYT958_LOCUS32516</name>
    <name evidence="11" type="ORF">TIS948_LOCUS31330</name>
    <name evidence="18" type="ORF">TOA249_LOCUS24501</name>
    <name evidence="17" type="ORF">TSG867_LOCUS20494</name>
    <name evidence="15" type="ORF">UJA718_LOCUS12785</name>
</gene>
<dbReference type="PRINTS" id="PR01064">
    <property type="entry name" value="OREXINR"/>
</dbReference>
<evidence type="ECO:0000313" key="11">
    <source>
        <dbReference type="EMBL" id="CAF3442858.1"/>
    </source>
</evidence>
<dbReference type="Pfam" id="PF00001">
    <property type="entry name" value="7tm_1"/>
    <property type="match status" value="1"/>
</dbReference>
<dbReference type="PANTHER" id="PTHR45695:SF15">
    <property type="entry name" value="OPSIN RH2"/>
    <property type="match status" value="1"/>
</dbReference>
<dbReference type="Proteomes" id="UP000663872">
    <property type="component" value="Unassembled WGS sequence"/>
</dbReference>
<organism evidence="13 20">
    <name type="scientific">Rotaria socialis</name>
    <dbReference type="NCBI Taxonomy" id="392032"/>
    <lineage>
        <taxon>Eukaryota</taxon>
        <taxon>Metazoa</taxon>
        <taxon>Spiralia</taxon>
        <taxon>Gnathifera</taxon>
        <taxon>Rotifera</taxon>
        <taxon>Eurotatoria</taxon>
        <taxon>Bdelloidea</taxon>
        <taxon>Philodinida</taxon>
        <taxon>Philodinidae</taxon>
        <taxon>Rotaria</taxon>
    </lineage>
</organism>
<evidence type="ECO:0000256" key="3">
    <source>
        <dbReference type="ARBA" id="ARBA00022989"/>
    </source>
</evidence>
<dbReference type="Proteomes" id="UP000663848">
    <property type="component" value="Unassembled WGS sequence"/>
</dbReference>
<evidence type="ECO:0000313" key="16">
    <source>
        <dbReference type="EMBL" id="CAF4401653.1"/>
    </source>
</evidence>
<feature type="domain" description="G-protein coupled receptors family 1 profile" evidence="9">
    <location>
        <begin position="60"/>
        <end position="122"/>
    </location>
</feature>
<evidence type="ECO:0000256" key="1">
    <source>
        <dbReference type="ARBA" id="ARBA00004141"/>
    </source>
</evidence>
<dbReference type="EMBL" id="CAJNYU010001667">
    <property type="protein sequence ID" value="CAF3455013.1"/>
    <property type="molecule type" value="Genomic_DNA"/>
</dbReference>
<dbReference type="EMBL" id="CAJNYV010004955">
    <property type="protein sequence ID" value="CAF3709951.1"/>
    <property type="molecule type" value="Genomic_DNA"/>
</dbReference>
<reference evidence="13" key="1">
    <citation type="submission" date="2021-02" db="EMBL/GenBank/DDBJ databases">
        <authorList>
            <person name="Nowell W R."/>
        </authorList>
    </citation>
    <scope>NUCLEOTIDE SEQUENCE</scope>
</reference>
<dbReference type="Proteomes" id="UP000663869">
    <property type="component" value="Unassembled WGS sequence"/>
</dbReference>
<evidence type="ECO:0000313" key="14">
    <source>
        <dbReference type="EMBL" id="CAF3709951.1"/>
    </source>
</evidence>
<dbReference type="InterPro" id="IPR000276">
    <property type="entry name" value="GPCR_Rhodpsn"/>
</dbReference>
<protein>
    <recommendedName>
        <fullName evidence="9">G-protein coupled receptors family 1 profile domain-containing protein</fullName>
    </recommendedName>
</protein>
<dbReference type="Proteomes" id="UP000663865">
    <property type="component" value="Unassembled WGS sequence"/>
</dbReference>
<dbReference type="Gene3D" id="1.20.1070.10">
    <property type="entry name" value="Rhodopsin 7-helix transmembrane proteins"/>
    <property type="match status" value="1"/>
</dbReference>
<dbReference type="PROSITE" id="PS50262">
    <property type="entry name" value="G_PROTEIN_RECEP_F1_2"/>
    <property type="match status" value="1"/>
</dbReference>
<evidence type="ECO:0000256" key="4">
    <source>
        <dbReference type="ARBA" id="ARBA00023040"/>
    </source>
</evidence>
<keyword evidence="2 8" id="KW-0812">Transmembrane</keyword>
<evidence type="ECO:0000313" key="20">
    <source>
        <dbReference type="Proteomes" id="UP000663872"/>
    </source>
</evidence>
<evidence type="ECO:0000313" key="21">
    <source>
        <dbReference type="Proteomes" id="UP000663873"/>
    </source>
</evidence>
<accession>A0A818QUX4</accession>